<reference evidence="2 3" key="1">
    <citation type="submission" date="2022-06" db="EMBL/GenBank/DDBJ databases">
        <title>Isolation of gut microbiota from human fecal samples.</title>
        <authorList>
            <person name="Pamer E.G."/>
            <person name="Barat B."/>
            <person name="Waligurski E."/>
            <person name="Medina S."/>
            <person name="Paddock L."/>
            <person name="Mostad J."/>
        </authorList>
    </citation>
    <scope>NUCLEOTIDE SEQUENCE [LARGE SCALE GENOMIC DNA]</scope>
    <source>
        <strain evidence="2 3">SL.3.17</strain>
    </source>
</reference>
<dbReference type="PANTHER" id="PTHR22642">
    <property type="entry name" value="IMIDAZOLONEPROPIONASE"/>
    <property type="match status" value="1"/>
</dbReference>
<sequence>MKYDLIIKNANIISMDQDLNRYDWLAVSDQTIARLGQGQPQDEAVRTIDAAGATVLPGLTDCHVHVLNAGINLNGVDLQNCADISEVLSELKERCRAEDGNGWIYGVNYVPQNIKENRYPTRWELDEICEGHKVVIFAATLHGCAVNSQGVEVAQVPEDYPGVEKTEGIASGVYSSDESSFLATANILGSLSDDELWKFIKDCAEYAASQGATTIHGLFGQFVKDDRDLDLILDRGSQLAIDIVPFYQTWDVRKALDRDLPRVGGCLTLDGALFEYTMANFEPFVTAPELRGVLYHNDDEVYKVVSEAHRAGIQCSMHAVGERAIDQLIYTYYRVIREQGQKDLRHRIEHFCLPTKGQIQMAADLDLIISMQPGFTYLWDKKEGGEFEMILGRERADRWDPFNRIIEKGITVIGGSDCPVTPIDPLTDIATCVNGDNPIRNISVTEALKMYTSNAAYSVRQEDKKGTVEIGKQADLVIIDRDPYEYASAKEIYDMEALCTIKNGKVIYSKQDF</sequence>
<dbReference type="InterPro" id="IPR033932">
    <property type="entry name" value="YtcJ-like"/>
</dbReference>
<proteinExistence type="predicted"/>
<accession>A0ABT1RJ42</accession>
<dbReference type="Proteomes" id="UP001524502">
    <property type="component" value="Unassembled WGS sequence"/>
</dbReference>
<dbReference type="InterPro" id="IPR032466">
    <property type="entry name" value="Metal_Hydrolase"/>
</dbReference>
<dbReference type="InterPro" id="IPR011059">
    <property type="entry name" value="Metal-dep_hydrolase_composite"/>
</dbReference>
<dbReference type="EMBL" id="JANFXK010000001">
    <property type="protein sequence ID" value="MCQ4635188.1"/>
    <property type="molecule type" value="Genomic_DNA"/>
</dbReference>
<dbReference type="Gene3D" id="2.30.40.10">
    <property type="entry name" value="Urease, subunit C, domain 1"/>
    <property type="match status" value="1"/>
</dbReference>
<dbReference type="Gene3D" id="3.10.310.70">
    <property type="match status" value="1"/>
</dbReference>
<name>A0ABT1RJ42_9FIRM</name>
<dbReference type="RefSeq" id="WP_256130389.1">
    <property type="nucleotide sequence ID" value="NZ_JANFXK010000001.1"/>
</dbReference>
<dbReference type="Gene3D" id="3.20.20.140">
    <property type="entry name" value="Metal-dependent hydrolases"/>
    <property type="match status" value="1"/>
</dbReference>
<evidence type="ECO:0000313" key="3">
    <source>
        <dbReference type="Proteomes" id="UP001524502"/>
    </source>
</evidence>
<protein>
    <submittedName>
        <fullName evidence="2">Amidohydrolase</fullName>
    </submittedName>
</protein>
<dbReference type="SUPFAM" id="SSF51556">
    <property type="entry name" value="Metallo-dependent hydrolases"/>
    <property type="match status" value="1"/>
</dbReference>
<keyword evidence="3" id="KW-1185">Reference proteome</keyword>
<dbReference type="PANTHER" id="PTHR22642:SF22">
    <property type="entry name" value="EXOENZYMES REGULATORY PROTEIN AEPA"/>
    <property type="match status" value="1"/>
</dbReference>
<gene>
    <name evidence="2" type="ORF">NE619_00380</name>
</gene>
<dbReference type="CDD" id="cd01300">
    <property type="entry name" value="YtcJ_like"/>
    <property type="match status" value="1"/>
</dbReference>
<organism evidence="2 3">
    <name type="scientific">Anaerovorax odorimutans</name>
    <dbReference type="NCBI Taxonomy" id="109327"/>
    <lineage>
        <taxon>Bacteria</taxon>
        <taxon>Bacillati</taxon>
        <taxon>Bacillota</taxon>
        <taxon>Clostridia</taxon>
        <taxon>Peptostreptococcales</taxon>
        <taxon>Anaerovoracaceae</taxon>
        <taxon>Anaerovorax</taxon>
    </lineage>
</organism>
<feature type="domain" description="Amidohydrolase 3" evidence="1">
    <location>
        <begin position="46"/>
        <end position="508"/>
    </location>
</feature>
<dbReference type="InterPro" id="IPR013108">
    <property type="entry name" value="Amidohydro_3"/>
</dbReference>
<evidence type="ECO:0000259" key="1">
    <source>
        <dbReference type="Pfam" id="PF07969"/>
    </source>
</evidence>
<comment type="caution">
    <text evidence="2">The sequence shown here is derived from an EMBL/GenBank/DDBJ whole genome shotgun (WGS) entry which is preliminary data.</text>
</comment>
<dbReference type="Pfam" id="PF07969">
    <property type="entry name" value="Amidohydro_3"/>
    <property type="match status" value="1"/>
</dbReference>
<dbReference type="SUPFAM" id="SSF51338">
    <property type="entry name" value="Composite domain of metallo-dependent hydrolases"/>
    <property type="match status" value="1"/>
</dbReference>
<evidence type="ECO:0000313" key="2">
    <source>
        <dbReference type="EMBL" id="MCQ4635188.1"/>
    </source>
</evidence>